<keyword evidence="1" id="KW-0472">Membrane</keyword>
<keyword evidence="1" id="KW-1133">Transmembrane helix</keyword>
<organism evidence="2 3">
    <name type="scientific">Psychrosphaera haliotis</name>
    <dbReference type="NCBI Taxonomy" id="555083"/>
    <lineage>
        <taxon>Bacteria</taxon>
        <taxon>Pseudomonadati</taxon>
        <taxon>Pseudomonadota</taxon>
        <taxon>Gammaproteobacteria</taxon>
        <taxon>Alteromonadales</taxon>
        <taxon>Pseudoalteromonadaceae</taxon>
        <taxon>Psychrosphaera</taxon>
    </lineage>
</organism>
<evidence type="ECO:0000313" key="2">
    <source>
        <dbReference type="EMBL" id="MUH71777.1"/>
    </source>
</evidence>
<name>A0A6N8F9M8_9GAMM</name>
<gene>
    <name evidence="2" type="ORF">GNP35_04350</name>
</gene>
<dbReference type="EMBL" id="WOCD01000002">
    <property type="protein sequence ID" value="MUH71777.1"/>
    <property type="molecule type" value="Genomic_DNA"/>
</dbReference>
<keyword evidence="3" id="KW-1185">Reference proteome</keyword>
<dbReference type="Proteomes" id="UP000439994">
    <property type="component" value="Unassembled WGS sequence"/>
</dbReference>
<dbReference type="InterPro" id="IPR008620">
    <property type="entry name" value="FixH"/>
</dbReference>
<evidence type="ECO:0008006" key="4">
    <source>
        <dbReference type="Google" id="ProtNLM"/>
    </source>
</evidence>
<accession>A0A6N8F9M8</accession>
<comment type="caution">
    <text evidence="2">The sequence shown here is derived from an EMBL/GenBank/DDBJ whole genome shotgun (WGS) entry which is preliminary data.</text>
</comment>
<dbReference type="OrthoDB" id="5295180at2"/>
<dbReference type="Pfam" id="PF05751">
    <property type="entry name" value="FixH"/>
    <property type="match status" value="1"/>
</dbReference>
<keyword evidence="1" id="KW-0812">Transmembrane</keyword>
<protein>
    <recommendedName>
        <fullName evidence="4">Nitrogen fixation protein FixH</fullName>
    </recommendedName>
</protein>
<feature type="transmembrane region" description="Helical" evidence="1">
    <location>
        <begin position="16"/>
        <end position="38"/>
    </location>
</feature>
<reference evidence="2 3" key="1">
    <citation type="submission" date="2019-11" db="EMBL/GenBank/DDBJ databases">
        <title>P. haliotis isolates from Z. marina roots.</title>
        <authorList>
            <person name="Cohen M."/>
            <person name="Jospin G."/>
            <person name="Eisen J.A."/>
            <person name="Coil D.A."/>
        </authorList>
    </citation>
    <scope>NUCLEOTIDE SEQUENCE [LARGE SCALE GENOMIC DNA]</scope>
    <source>
        <strain evidence="2 3">UCD-MCMsp1aY</strain>
    </source>
</reference>
<sequence>MSSLMKSNSTAWYKNGWVWLIIALPALTVVAGIATVVITSLNQPEMVVDDYYKKGKAINQELTLYQAYTDSGIELEVRLEEQRFELKSSEKLSGIKVNLVHSTQGKRDLNFVMTPNGVGTYTKSLETALTGKWTVFVEPMDGSWKVQQKLAFPNASWTKLVAE</sequence>
<proteinExistence type="predicted"/>
<dbReference type="AlphaFoldDB" id="A0A6N8F9M8"/>
<evidence type="ECO:0000313" key="3">
    <source>
        <dbReference type="Proteomes" id="UP000439994"/>
    </source>
</evidence>
<evidence type="ECO:0000256" key="1">
    <source>
        <dbReference type="SAM" id="Phobius"/>
    </source>
</evidence>